<dbReference type="PANTHER" id="PTHR43619:SF2">
    <property type="entry name" value="S-ADENOSYL-L-METHIONINE-DEPENDENT METHYLTRANSFERASES SUPERFAMILY PROTEIN"/>
    <property type="match status" value="1"/>
</dbReference>
<dbReference type="InterPro" id="IPR029063">
    <property type="entry name" value="SAM-dependent_MTases_sf"/>
</dbReference>
<dbReference type="EMBL" id="JBHTIS010000179">
    <property type="protein sequence ID" value="MFD1044990.1"/>
    <property type="molecule type" value="Genomic_DNA"/>
</dbReference>
<evidence type="ECO:0000256" key="6">
    <source>
        <dbReference type="RuleBase" id="RU362030"/>
    </source>
</evidence>
<evidence type="ECO:0000256" key="1">
    <source>
        <dbReference type="ARBA" id="ARBA00003907"/>
    </source>
</evidence>
<dbReference type="EC" id="2.1.1.-" evidence="6"/>
<gene>
    <name evidence="7" type="ORF">ACFQ1S_04955</name>
</gene>
<proteinExistence type="inferred from homology"/>
<reference evidence="8" key="1">
    <citation type="journal article" date="2019" name="Int. J. Syst. Evol. Microbiol.">
        <title>The Global Catalogue of Microorganisms (GCM) 10K type strain sequencing project: providing services to taxonomists for standard genome sequencing and annotation.</title>
        <authorList>
            <consortium name="The Broad Institute Genomics Platform"/>
            <consortium name="The Broad Institute Genome Sequencing Center for Infectious Disease"/>
            <person name="Wu L."/>
            <person name="Ma J."/>
        </authorList>
    </citation>
    <scope>NUCLEOTIDE SEQUENCE [LARGE SCALE GENOMIC DNA]</scope>
    <source>
        <strain evidence="8">JCM 31486</strain>
    </source>
</reference>
<dbReference type="PANTHER" id="PTHR43619">
    <property type="entry name" value="S-ADENOSYL-L-METHIONINE-DEPENDENT METHYLTRANSFERASE YKTD-RELATED"/>
    <property type="match status" value="1"/>
</dbReference>
<dbReference type="SUPFAM" id="SSF53335">
    <property type="entry name" value="S-adenosyl-L-methionine-dependent methyltransferases"/>
    <property type="match status" value="1"/>
</dbReference>
<dbReference type="Gene3D" id="3.40.50.150">
    <property type="entry name" value="Vaccinia Virus protein VP39"/>
    <property type="match status" value="1"/>
</dbReference>
<comment type="function">
    <text evidence="1 6">Exhibits S-adenosyl-L-methionine-dependent methyltransferase activity.</text>
</comment>
<dbReference type="GO" id="GO:0032259">
    <property type="term" value="P:methylation"/>
    <property type="evidence" value="ECO:0007669"/>
    <property type="project" value="UniProtKB-KW"/>
</dbReference>
<dbReference type="Pfam" id="PF04072">
    <property type="entry name" value="LCM"/>
    <property type="match status" value="1"/>
</dbReference>
<protein>
    <recommendedName>
        <fullName evidence="6">S-adenosyl-L-methionine-dependent methyltransferase</fullName>
        <ecNumber evidence="6">2.1.1.-</ecNumber>
    </recommendedName>
</protein>
<evidence type="ECO:0000256" key="5">
    <source>
        <dbReference type="ARBA" id="ARBA00022691"/>
    </source>
</evidence>
<evidence type="ECO:0000313" key="7">
    <source>
        <dbReference type="EMBL" id="MFD1044990.1"/>
    </source>
</evidence>
<keyword evidence="8" id="KW-1185">Reference proteome</keyword>
<evidence type="ECO:0000256" key="2">
    <source>
        <dbReference type="ARBA" id="ARBA00008138"/>
    </source>
</evidence>
<dbReference type="NCBIfam" id="TIGR00027">
    <property type="entry name" value="mthyl_TIGR00027"/>
    <property type="match status" value="1"/>
</dbReference>
<comment type="similarity">
    <text evidence="2 6">Belongs to the UPF0677 family.</text>
</comment>
<keyword evidence="5 6" id="KW-0949">S-adenosyl-L-methionine</keyword>
<dbReference type="InterPro" id="IPR011610">
    <property type="entry name" value="SAM_mthyl_Trfase_ML2640-like"/>
</dbReference>
<comment type="caution">
    <text evidence="7">The sequence shown here is derived from an EMBL/GenBank/DDBJ whole genome shotgun (WGS) entry which is preliminary data.</text>
</comment>
<evidence type="ECO:0000256" key="4">
    <source>
        <dbReference type="ARBA" id="ARBA00022679"/>
    </source>
</evidence>
<dbReference type="Proteomes" id="UP001597045">
    <property type="component" value="Unassembled WGS sequence"/>
</dbReference>
<evidence type="ECO:0000313" key="8">
    <source>
        <dbReference type="Proteomes" id="UP001597045"/>
    </source>
</evidence>
<dbReference type="InterPro" id="IPR007213">
    <property type="entry name" value="Ppm1/Ppm2/Tcmp"/>
</dbReference>
<evidence type="ECO:0000256" key="3">
    <source>
        <dbReference type="ARBA" id="ARBA00022603"/>
    </source>
</evidence>
<sequence>MAPSRTALMAAAARAAHLLVDAPPVIFADTHAHAMLGPRAEELLSYHRNNGSHLVLASARAAVLTRSRFTEDRVRGFSQYVILGAGLDTYAARSAGPRVFEVDHPDTQSWKRALGVPSTAVYVPVDLTTDPLMPALISNGFNPAEPALVSCLGVTMYLPVKAIIKTLTELATCAPGTELIADYMLPPELRDERGQTYVDMVAPNTADNGEPWCTFFRPEDLTELLACNGFTDIRHVTERDAVNASLWDRSDALVPAKLSMITHARLQEVG</sequence>
<keyword evidence="3 6" id="KW-0489">Methyltransferase</keyword>
<keyword evidence="4" id="KW-0808">Transferase</keyword>
<dbReference type="GO" id="GO:0008168">
    <property type="term" value="F:methyltransferase activity"/>
    <property type="evidence" value="ECO:0007669"/>
    <property type="project" value="UniProtKB-KW"/>
</dbReference>
<name>A0ABW3M551_9PSEU</name>
<accession>A0ABW3M551</accession>
<organism evidence="7 8">
    <name type="scientific">Kibdelosporangium lantanae</name>
    <dbReference type="NCBI Taxonomy" id="1497396"/>
    <lineage>
        <taxon>Bacteria</taxon>
        <taxon>Bacillati</taxon>
        <taxon>Actinomycetota</taxon>
        <taxon>Actinomycetes</taxon>
        <taxon>Pseudonocardiales</taxon>
        <taxon>Pseudonocardiaceae</taxon>
        <taxon>Kibdelosporangium</taxon>
    </lineage>
</organism>